<dbReference type="SUPFAM" id="SSF49785">
    <property type="entry name" value="Galactose-binding domain-like"/>
    <property type="match status" value="1"/>
</dbReference>
<evidence type="ECO:0000256" key="3">
    <source>
        <dbReference type="SAM" id="MobiDB-lite"/>
    </source>
</evidence>
<keyword evidence="6" id="KW-1185">Reference proteome</keyword>
<dbReference type="Proteomes" id="UP000309128">
    <property type="component" value="Unassembled WGS sequence"/>
</dbReference>
<dbReference type="Pfam" id="PF21467">
    <property type="entry name" value="BetaGal_gal-bd"/>
    <property type="match status" value="1"/>
</dbReference>
<accession>A0A5S4FMG7</accession>
<name>A0A5S4FMG7_9ACTN</name>
<gene>
    <name evidence="5" type="ORF">ETD86_13690</name>
</gene>
<dbReference type="AlphaFoldDB" id="A0A5S4FMG7"/>
<evidence type="ECO:0000313" key="5">
    <source>
        <dbReference type="EMBL" id="TMR21845.1"/>
    </source>
</evidence>
<feature type="domain" description="Beta-galactosidase galactose-binding" evidence="4">
    <location>
        <begin position="15"/>
        <end position="48"/>
    </location>
</feature>
<dbReference type="OrthoDB" id="9813184at2"/>
<reference evidence="5 6" key="1">
    <citation type="submission" date="2019-05" db="EMBL/GenBank/DDBJ databases">
        <title>Draft genome sequence of Nonomuraea turkmeniaca DSM 43926.</title>
        <authorList>
            <person name="Saricaoglu S."/>
            <person name="Isik K."/>
        </authorList>
    </citation>
    <scope>NUCLEOTIDE SEQUENCE [LARGE SCALE GENOMIC DNA]</scope>
    <source>
        <strain evidence="5 6">DSM 43926</strain>
    </source>
</reference>
<evidence type="ECO:0000259" key="4">
    <source>
        <dbReference type="Pfam" id="PF21467"/>
    </source>
</evidence>
<dbReference type="GO" id="GO:0016798">
    <property type="term" value="F:hydrolase activity, acting on glycosyl bonds"/>
    <property type="evidence" value="ECO:0007669"/>
    <property type="project" value="UniProtKB-KW"/>
</dbReference>
<comment type="caution">
    <text evidence="5">The sequence shown here is derived from an EMBL/GenBank/DDBJ whole genome shotgun (WGS) entry which is preliminary data.</text>
</comment>
<proteinExistence type="predicted"/>
<evidence type="ECO:0000313" key="6">
    <source>
        <dbReference type="Proteomes" id="UP000309128"/>
    </source>
</evidence>
<keyword evidence="1" id="KW-0378">Hydrolase</keyword>
<dbReference type="InterPro" id="IPR008979">
    <property type="entry name" value="Galactose-bd-like_sf"/>
</dbReference>
<sequence>MTRTVEELIEAFPDEAGTFLALPGSSRGLVQVNGFLPGRYWEVEPQVTPSRTDQGRPLLRSSACTARTPRSTERTCAGPSLSPSTP</sequence>
<organism evidence="5 6">
    <name type="scientific">Nonomuraea turkmeniaca</name>
    <dbReference type="NCBI Taxonomy" id="103838"/>
    <lineage>
        <taxon>Bacteria</taxon>
        <taxon>Bacillati</taxon>
        <taxon>Actinomycetota</taxon>
        <taxon>Actinomycetes</taxon>
        <taxon>Streptosporangiales</taxon>
        <taxon>Streptosporangiaceae</taxon>
        <taxon>Nonomuraea</taxon>
    </lineage>
</organism>
<dbReference type="Gene3D" id="2.60.120.260">
    <property type="entry name" value="Galactose-binding domain-like"/>
    <property type="match status" value="1"/>
</dbReference>
<dbReference type="EMBL" id="VCKY01000037">
    <property type="protein sequence ID" value="TMR21845.1"/>
    <property type="molecule type" value="Genomic_DNA"/>
</dbReference>
<evidence type="ECO:0000256" key="1">
    <source>
        <dbReference type="ARBA" id="ARBA00022801"/>
    </source>
</evidence>
<evidence type="ECO:0000256" key="2">
    <source>
        <dbReference type="ARBA" id="ARBA00023295"/>
    </source>
</evidence>
<protein>
    <recommendedName>
        <fullName evidence="4">Beta-galactosidase galactose-binding domain-containing protein</fullName>
    </recommendedName>
</protein>
<dbReference type="InterPro" id="IPR048913">
    <property type="entry name" value="BetaGal_gal-bd"/>
</dbReference>
<feature type="region of interest" description="Disordered" evidence="3">
    <location>
        <begin position="47"/>
        <end position="86"/>
    </location>
</feature>
<keyword evidence="2" id="KW-0326">Glycosidase</keyword>